<evidence type="ECO:0000313" key="2">
    <source>
        <dbReference type="Proteomes" id="UP001055439"/>
    </source>
</evidence>
<proteinExistence type="predicted"/>
<gene>
    <name evidence="1" type="ORF">MUK42_19019</name>
</gene>
<dbReference type="AlphaFoldDB" id="A0A9E7GDH5"/>
<dbReference type="EMBL" id="CP097508">
    <property type="protein sequence ID" value="URE13106.1"/>
    <property type="molecule type" value="Genomic_DNA"/>
</dbReference>
<accession>A0A9E7GDH5</accession>
<evidence type="ECO:0000313" key="1">
    <source>
        <dbReference type="EMBL" id="URE13106.1"/>
    </source>
</evidence>
<dbReference type="Proteomes" id="UP001055439">
    <property type="component" value="Chromosome 6"/>
</dbReference>
<organism evidence="1 2">
    <name type="scientific">Musa troglodytarum</name>
    <name type="common">fe'i banana</name>
    <dbReference type="NCBI Taxonomy" id="320322"/>
    <lineage>
        <taxon>Eukaryota</taxon>
        <taxon>Viridiplantae</taxon>
        <taxon>Streptophyta</taxon>
        <taxon>Embryophyta</taxon>
        <taxon>Tracheophyta</taxon>
        <taxon>Spermatophyta</taxon>
        <taxon>Magnoliopsida</taxon>
        <taxon>Liliopsida</taxon>
        <taxon>Zingiberales</taxon>
        <taxon>Musaceae</taxon>
        <taxon>Musa</taxon>
    </lineage>
</organism>
<sequence length="129" mass="14140">MLCVYSHHGGGNASIRLLGVFPVCCSRPVIASEEILNPRIPPIPAAPSSAEDRDMVIVQAVIRNISVPTDEGHPPFDRNRLIPRIHRPQIFAFPSSGHPQQPPTILNRSPQPTVVLVPSRFPLSFPSPF</sequence>
<reference evidence="1" key="1">
    <citation type="submission" date="2022-05" db="EMBL/GenBank/DDBJ databases">
        <title>The Musa troglodytarum L. genome provides insights into the mechanism of non-climacteric behaviour and enrichment of carotenoids.</title>
        <authorList>
            <person name="Wang J."/>
        </authorList>
    </citation>
    <scope>NUCLEOTIDE SEQUENCE</scope>
    <source>
        <tissue evidence="1">Leaf</tissue>
    </source>
</reference>
<keyword evidence="2" id="KW-1185">Reference proteome</keyword>
<protein>
    <submittedName>
        <fullName evidence="1">Uncharacterized protein</fullName>
    </submittedName>
</protein>
<name>A0A9E7GDH5_9LILI</name>